<dbReference type="Proteomes" id="UP001420932">
    <property type="component" value="Unassembled WGS sequence"/>
</dbReference>
<reference evidence="1 2" key="1">
    <citation type="submission" date="2024-01" db="EMBL/GenBank/DDBJ databases">
        <title>Genome assemblies of Stephania.</title>
        <authorList>
            <person name="Yang L."/>
        </authorList>
    </citation>
    <scope>NUCLEOTIDE SEQUENCE [LARGE SCALE GENOMIC DNA]</scope>
    <source>
        <strain evidence="1">YNDBR</strain>
        <tissue evidence="1">Leaf</tissue>
    </source>
</reference>
<dbReference type="AlphaFoldDB" id="A0AAP0PXK8"/>
<keyword evidence="2" id="KW-1185">Reference proteome</keyword>
<gene>
    <name evidence="1" type="ORF">Syun_006473</name>
</gene>
<organism evidence="1 2">
    <name type="scientific">Stephania yunnanensis</name>
    <dbReference type="NCBI Taxonomy" id="152371"/>
    <lineage>
        <taxon>Eukaryota</taxon>
        <taxon>Viridiplantae</taxon>
        <taxon>Streptophyta</taxon>
        <taxon>Embryophyta</taxon>
        <taxon>Tracheophyta</taxon>
        <taxon>Spermatophyta</taxon>
        <taxon>Magnoliopsida</taxon>
        <taxon>Ranunculales</taxon>
        <taxon>Menispermaceae</taxon>
        <taxon>Menispermoideae</taxon>
        <taxon>Cissampelideae</taxon>
        <taxon>Stephania</taxon>
    </lineage>
</organism>
<accession>A0AAP0PXK8</accession>
<evidence type="ECO:0000313" key="2">
    <source>
        <dbReference type="Proteomes" id="UP001420932"/>
    </source>
</evidence>
<proteinExistence type="predicted"/>
<protein>
    <submittedName>
        <fullName evidence="1">Uncharacterized protein</fullName>
    </submittedName>
</protein>
<evidence type="ECO:0000313" key="1">
    <source>
        <dbReference type="EMBL" id="KAK9160132.1"/>
    </source>
</evidence>
<comment type="caution">
    <text evidence="1">The sequence shown here is derived from an EMBL/GenBank/DDBJ whole genome shotgun (WGS) entry which is preliminary data.</text>
</comment>
<name>A0AAP0PXK8_9MAGN</name>
<sequence>MWERCSPVPRRVRRSPVPTAFHLPLHQIINGHHHQIQKPVFPVSGGDDRAPRVLVDVVLQNAVQFGDHVMVNVADAFGHEAEVGGLPPVEEVEGGVEELAAEVGGAWGAPGGVVGEEATAEAAEDGGVEGVDGVGRRIWALARWRTRCFRWLRTLSHWNPKKMPSQSRRCFRERDVCFRAYVNCEV</sequence>
<dbReference type="EMBL" id="JBBNAF010000003">
    <property type="protein sequence ID" value="KAK9160132.1"/>
    <property type="molecule type" value="Genomic_DNA"/>
</dbReference>